<name>A0A413VJU1_9BACE</name>
<dbReference type="InterPro" id="IPR012334">
    <property type="entry name" value="Pectin_lyas_fold"/>
</dbReference>
<protein>
    <submittedName>
        <fullName evidence="2">T9SS C-terminal target domain-containing protein</fullName>
    </submittedName>
</protein>
<keyword evidence="1" id="KW-0732">Signal</keyword>
<dbReference type="InterPro" id="IPR026444">
    <property type="entry name" value="Secre_tail"/>
</dbReference>
<dbReference type="SUPFAM" id="SSF51126">
    <property type="entry name" value="Pectin lyase-like"/>
    <property type="match status" value="1"/>
</dbReference>
<dbReference type="RefSeq" id="WP_122201898.1">
    <property type="nucleotide sequence ID" value="NZ_CABJFV010000013.1"/>
</dbReference>
<dbReference type="InterPro" id="IPR006626">
    <property type="entry name" value="PbH1"/>
</dbReference>
<dbReference type="NCBIfam" id="NF041518">
    <property type="entry name" value="choice_anch_Q"/>
    <property type="match status" value="1"/>
</dbReference>
<evidence type="ECO:0000313" key="2">
    <source>
        <dbReference type="EMBL" id="RHB33846.1"/>
    </source>
</evidence>
<feature type="signal peptide" evidence="1">
    <location>
        <begin position="1"/>
        <end position="21"/>
    </location>
</feature>
<dbReference type="InterPro" id="IPR059226">
    <property type="entry name" value="Choice_anch_Q_dom"/>
</dbReference>
<dbReference type="PROSITE" id="PS51257">
    <property type="entry name" value="PROKAR_LIPOPROTEIN"/>
    <property type="match status" value="1"/>
</dbReference>
<gene>
    <name evidence="2" type="ORF">DW888_15275</name>
</gene>
<dbReference type="EMBL" id="QSGO01000013">
    <property type="protein sequence ID" value="RHB33846.1"/>
    <property type="molecule type" value="Genomic_DNA"/>
</dbReference>
<dbReference type="Gene3D" id="2.160.20.10">
    <property type="entry name" value="Single-stranded right-handed beta-helix, Pectin lyase-like"/>
    <property type="match status" value="1"/>
</dbReference>
<reference evidence="2 3" key="1">
    <citation type="submission" date="2018-08" db="EMBL/GenBank/DDBJ databases">
        <title>A genome reference for cultivated species of the human gut microbiota.</title>
        <authorList>
            <person name="Zou Y."/>
            <person name="Xue W."/>
            <person name="Luo G."/>
        </authorList>
    </citation>
    <scope>NUCLEOTIDE SEQUENCE [LARGE SCALE GENOMIC DNA]</scope>
    <source>
        <strain evidence="2 3">AM40-30BH</strain>
    </source>
</reference>
<dbReference type="SMART" id="SM00710">
    <property type="entry name" value="PbH1"/>
    <property type="match status" value="4"/>
</dbReference>
<dbReference type="Proteomes" id="UP000284379">
    <property type="component" value="Unassembled WGS sequence"/>
</dbReference>
<dbReference type="InterPro" id="IPR011050">
    <property type="entry name" value="Pectin_lyase_fold/virulence"/>
</dbReference>
<organism evidence="2 3">
    <name type="scientific">Bacteroides nordii</name>
    <dbReference type="NCBI Taxonomy" id="291645"/>
    <lineage>
        <taxon>Bacteria</taxon>
        <taxon>Pseudomonadati</taxon>
        <taxon>Bacteroidota</taxon>
        <taxon>Bacteroidia</taxon>
        <taxon>Bacteroidales</taxon>
        <taxon>Bacteroidaceae</taxon>
        <taxon>Bacteroides</taxon>
    </lineage>
</organism>
<accession>A0A413VJU1</accession>
<proteinExistence type="predicted"/>
<sequence length="545" mass="58119">MKKHLLASLMIAMACSNQLDAKNVYVKLSSDTEAWSHITQDENNVVVEITDGKFNGILSNIATKDRVWVAKGIYQVTGSINLNEDRAGVQIYGGFKGNETALEQRILKDQDENGIVEPWEFEYETQFQGNTDTDPSYRIFTMNAEGDVVDGITICDNTNVNDHGAGAYLKNNAVLSNCIVRNIKAEANKNSAVNGAGVFVDGAGLVKSCLIENCTNQNDDSNGSSYGGGINIQGNKSVISNSVIRNNQVVSGKNAFGGGIFLNNSAVAENCVIYNNSSVFRGGGVYIHTGGGKLINTTVVKNMGAKAGGGVFSNGNSTTYNSVFWGNVNEQGNANNLNLNQAGYVETFAYCGIQGAGIWMEGKNLNTTPTSYQLIESNDFTEEVTEGLAPRFIRPTVEAGIGYEFLEGTLEAIAKANWGLLNASDLVDKGVNTIPDYTIATTDICGNARPVGQKYDLGAYELGSGATGITTNQKEQSRFTLVANSNGVTVYGIEGLAKVNVYNTSGALVKSVQLGNGETISLIERGVYFLSVSEGETSQSGKILF</sequence>
<comment type="caution">
    <text evidence="2">The sequence shown here is derived from an EMBL/GenBank/DDBJ whole genome shotgun (WGS) entry which is preliminary data.</text>
</comment>
<evidence type="ECO:0000256" key="1">
    <source>
        <dbReference type="SAM" id="SignalP"/>
    </source>
</evidence>
<dbReference type="AlphaFoldDB" id="A0A413VJU1"/>
<feature type="chain" id="PRO_5019001094" evidence="1">
    <location>
        <begin position="22"/>
        <end position="545"/>
    </location>
</feature>
<dbReference type="NCBIfam" id="TIGR04183">
    <property type="entry name" value="Por_Secre_tail"/>
    <property type="match status" value="1"/>
</dbReference>
<evidence type="ECO:0000313" key="3">
    <source>
        <dbReference type="Proteomes" id="UP000284379"/>
    </source>
</evidence>